<dbReference type="EMBL" id="JAAKZZ010000409">
    <property type="protein sequence ID" value="NGO72163.1"/>
    <property type="molecule type" value="Genomic_DNA"/>
</dbReference>
<keyword evidence="7" id="KW-0067">ATP-binding</keyword>
<dbReference type="GO" id="GO:0000155">
    <property type="term" value="F:phosphorelay sensor kinase activity"/>
    <property type="evidence" value="ECO:0007669"/>
    <property type="project" value="InterPro"/>
</dbReference>
<accession>A0A6G4X4I2</accession>
<evidence type="ECO:0000259" key="10">
    <source>
        <dbReference type="SMART" id="SM00387"/>
    </source>
</evidence>
<dbReference type="InterPro" id="IPR025828">
    <property type="entry name" value="Put_sensor_dom"/>
</dbReference>
<evidence type="ECO:0000256" key="7">
    <source>
        <dbReference type="ARBA" id="ARBA00022840"/>
    </source>
</evidence>
<dbReference type="Pfam" id="PF13796">
    <property type="entry name" value="Sensor"/>
    <property type="match status" value="1"/>
</dbReference>
<keyword evidence="9" id="KW-0472">Membrane</keyword>
<dbReference type="Pfam" id="PF02518">
    <property type="entry name" value="HATPase_c"/>
    <property type="match status" value="1"/>
</dbReference>
<dbReference type="AlphaFoldDB" id="A0A6G4X4I2"/>
<dbReference type="Gene3D" id="1.20.5.1930">
    <property type="match status" value="1"/>
</dbReference>
<feature type="transmembrane region" description="Helical" evidence="9">
    <location>
        <begin position="59"/>
        <end position="81"/>
    </location>
</feature>
<feature type="transmembrane region" description="Helical" evidence="9">
    <location>
        <begin position="182"/>
        <end position="202"/>
    </location>
</feature>
<sequence>MSGPHTARTALAPRTVLTAPFSRRAWREAAYCLLSFVPSLVGSTLIAVNVVALGCALTLTVFGAVPGLLFLVVGLALARALGALQRRLARGLLDEHVAEPPRPEAGRGLVDGVKARLRDVAAWRAAAYVLVKLPVATLGLWAVAWWVIGALHFIAPLRWAAGQEDLSLISPVPGLGMSPDSLGAAFVAAALGCVMLLIAPWLTRAFVAVDCRLMQALLAPGAVADRVRELEETRALAVDDAAERLRRLERDLHDGAQVRLAALAMSLDMVREQLDDRDRPELHSLVETARDNAAETLTELRDLSRGLHPPALDAGLPDALTTLAARTALPVDVLAFVPERPTPAIESLAYYCASELLANVIKHSGAGSCHIEASTGDGTLRLRVTDDGRGGAHIAEGGGLAGLVQRARTVDGEVTVRSPAGGPTTVQVRLPPHA</sequence>
<evidence type="ECO:0000256" key="1">
    <source>
        <dbReference type="ARBA" id="ARBA00000085"/>
    </source>
</evidence>
<keyword evidence="8" id="KW-0902">Two-component regulatory system</keyword>
<dbReference type="SMART" id="SM00387">
    <property type="entry name" value="HATPase_c"/>
    <property type="match status" value="1"/>
</dbReference>
<feature type="transmembrane region" description="Helical" evidence="9">
    <location>
        <begin position="30"/>
        <end position="53"/>
    </location>
</feature>
<dbReference type="PANTHER" id="PTHR24421:SF10">
    <property type="entry name" value="NITRATE_NITRITE SENSOR PROTEIN NARQ"/>
    <property type="match status" value="1"/>
</dbReference>
<dbReference type="InterPro" id="IPR003594">
    <property type="entry name" value="HATPase_dom"/>
</dbReference>
<gene>
    <name evidence="11" type="ORF">G5C65_28210</name>
</gene>
<evidence type="ECO:0000256" key="6">
    <source>
        <dbReference type="ARBA" id="ARBA00022777"/>
    </source>
</evidence>
<feature type="transmembrane region" description="Helical" evidence="9">
    <location>
        <begin position="125"/>
        <end position="148"/>
    </location>
</feature>
<dbReference type="GO" id="GO:0005524">
    <property type="term" value="F:ATP binding"/>
    <property type="evidence" value="ECO:0007669"/>
    <property type="project" value="UniProtKB-KW"/>
</dbReference>
<dbReference type="GO" id="GO:0016020">
    <property type="term" value="C:membrane"/>
    <property type="evidence" value="ECO:0007669"/>
    <property type="project" value="InterPro"/>
</dbReference>
<keyword evidence="9" id="KW-1133">Transmembrane helix</keyword>
<evidence type="ECO:0000256" key="3">
    <source>
        <dbReference type="ARBA" id="ARBA00022553"/>
    </source>
</evidence>
<evidence type="ECO:0000256" key="9">
    <source>
        <dbReference type="SAM" id="Phobius"/>
    </source>
</evidence>
<dbReference type="Pfam" id="PF07730">
    <property type="entry name" value="HisKA_3"/>
    <property type="match status" value="1"/>
</dbReference>
<organism evidence="11 12">
    <name type="scientific">Streptomyces boncukensis</name>
    <dbReference type="NCBI Taxonomy" id="2711219"/>
    <lineage>
        <taxon>Bacteria</taxon>
        <taxon>Bacillati</taxon>
        <taxon>Actinomycetota</taxon>
        <taxon>Actinomycetes</taxon>
        <taxon>Kitasatosporales</taxon>
        <taxon>Streptomycetaceae</taxon>
        <taxon>Streptomyces</taxon>
    </lineage>
</organism>
<dbReference type="Proteomes" id="UP000477722">
    <property type="component" value="Unassembled WGS sequence"/>
</dbReference>
<protein>
    <recommendedName>
        <fullName evidence="2">histidine kinase</fullName>
        <ecNumber evidence="2">2.7.13.3</ecNumber>
    </recommendedName>
</protein>
<evidence type="ECO:0000256" key="8">
    <source>
        <dbReference type="ARBA" id="ARBA00023012"/>
    </source>
</evidence>
<dbReference type="SUPFAM" id="SSF55874">
    <property type="entry name" value="ATPase domain of HSP90 chaperone/DNA topoisomerase II/histidine kinase"/>
    <property type="match status" value="1"/>
</dbReference>
<dbReference type="EC" id="2.7.13.3" evidence="2"/>
<evidence type="ECO:0000256" key="2">
    <source>
        <dbReference type="ARBA" id="ARBA00012438"/>
    </source>
</evidence>
<evidence type="ECO:0000313" key="11">
    <source>
        <dbReference type="EMBL" id="NGO72163.1"/>
    </source>
</evidence>
<proteinExistence type="predicted"/>
<reference evidence="11 12" key="1">
    <citation type="submission" date="2020-02" db="EMBL/GenBank/DDBJ databases">
        <title>Whole-genome analyses of novel actinobacteria.</title>
        <authorList>
            <person name="Sahin N."/>
            <person name="Tatar D."/>
        </authorList>
    </citation>
    <scope>NUCLEOTIDE SEQUENCE [LARGE SCALE GENOMIC DNA]</scope>
    <source>
        <strain evidence="11 12">SB3404</strain>
    </source>
</reference>
<keyword evidence="3" id="KW-0597">Phosphoprotein</keyword>
<name>A0A6G4X4I2_9ACTN</name>
<dbReference type="CDD" id="cd16917">
    <property type="entry name" value="HATPase_UhpB-NarQ-NarX-like"/>
    <property type="match status" value="1"/>
</dbReference>
<dbReference type="PANTHER" id="PTHR24421">
    <property type="entry name" value="NITRATE/NITRITE SENSOR PROTEIN NARX-RELATED"/>
    <property type="match status" value="1"/>
</dbReference>
<keyword evidence="12" id="KW-1185">Reference proteome</keyword>
<dbReference type="Gene3D" id="3.30.565.10">
    <property type="entry name" value="Histidine kinase-like ATPase, C-terminal domain"/>
    <property type="match status" value="1"/>
</dbReference>
<keyword evidence="4" id="KW-0808">Transferase</keyword>
<comment type="caution">
    <text evidence="11">The sequence shown here is derived from an EMBL/GenBank/DDBJ whole genome shotgun (WGS) entry which is preliminary data.</text>
</comment>
<keyword evidence="5" id="KW-0547">Nucleotide-binding</keyword>
<evidence type="ECO:0000313" key="12">
    <source>
        <dbReference type="Proteomes" id="UP000477722"/>
    </source>
</evidence>
<evidence type="ECO:0000256" key="5">
    <source>
        <dbReference type="ARBA" id="ARBA00022741"/>
    </source>
</evidence>
<dbReference type="GO" id="GO:0046983">
    <property type="term" value="F:protein dimerization activity"/>
    <property type="evidence" value="ECO:0007669"/>
    <property type="project" value="InterPro"/>
</dbReference>
<keyword evidence="6 11" id="KW-0418">Kinase</keyword>
<dbReference type="InterPro" id="IPR050482">
    <property type="entry name" value="Sensor_HK_TwoCompSys"/>
</dbReference>
<evidence type="ECO:0000256" key="4">
    <source>
        <dbReference type="ARBA" id="ARBA00022679"/>
    </source>
</evidence>
<dbReference type="InterPro" id="IPR036890">
    <property type="entry name" value="HATPase_C_sf"/>
</dbReference>
<keyword evidence="9" id="KW-0812">Transmembrane</keyword>
<comment type="catalytic activity">
    <reaction evidence="1">
        <text>ATP + protein L-histidine = ADP + protein N-phospho-L-histidine.</text>
        <dbReference type="EC" id="2.7.13.3"/>
    </reaction>
</comment>
<dbReference type="InterPro" id="IPR011712">
    <property type="entry name" value="Sig_transdc_His_kin_sub3_dim/P"/>
</dbReference>
<feature type="domain" description="Histidine kinase/HSP90-like ATPase" evidence="10">
    <location>
        <begin position="344"/>
        <end position="434"/>
    </location>
</feature>